<evidence type="ECO:0000256" key="1">
    <source>
        <dbReference type="SAM" id="MobiDB-lite"/>
    </source>
</evidence>
<comment type="caution">
    <text evidence="2">The sequence shown here is derived from an EMBL/GenBank/DDBJ whole genome shotgun (WGS) entry which is preliminary data.</text>
</comment>
<protein>
    <recommendedName>
        <fullName evidence="4">Tachykinin family protein</fullName>
    </recommendedName>
</protein>
<dbReference type="Proteomes" id="UP001150904">
    <property type="component" value="Unassembled WGS sequence"/>
</dbReference>
<feature type="compositionally biased region" description="Basic and acidic residues" evidence="1">
    <location>
        <begin position="40"/>
        <end position="51"/>
    </location>
</feature>
<dbReference type="GeneID" id="83180642"/>
<gene>
    <name evidence="2" type="ORF">N7498_006279</name>
</gene>
<evidence type="ECO:0008006" key="4">
    <source>
        <dbReference type="Google" id="ProtNLM"/>
    </source>
</evidence>
<name>A0A9W9MHU3_9EURO</name>
<organism evidence="2 3">
    <name type="scientific">Penicillium cinerascens</name>
    <dbReference type="NCBI Taxonomy" id="70096"/>
    <lineage>
        <taxon>Eukaryota</taxon>
        <taxon>Fungi</taxon>
        <taxon>Dikarya</taxon>
        <taxon>Ascomycota</taxon>
        <taxon>Pezizomycotina</taxon>
        <taxon>Eurotiomycetes</taxon>
        <taxon>Eurotiomycetidae</taxon>
        <taxon>Eurotiales</taxon>
        <taxon>Aspergillaceae</taxon>
        <taxon>Penicillium</taxon>
    </lineage>
</organism>
<dbReference type="EMBL" id="JAPQKR010000013">
    <property type="protein sequence ID" value="KAJ5201616.1"/>
    <property type="molecule type" value="Genomic_DNA"/>
</dbReference>
<dbReference type="Pfam" id="PF11951">
    <property type="entry name" value="Fungal_trans_2"/>
    <property type="match status" value="1"/>
</dbReference>
<reference evidence="2" key="1">
    <citation type="submission" date="2022-12" db="EMBL/GenBank/DDBJ databases">
        <authorList>
            <person name="Petersen C."/>
        </authorList>
    </citation>
    <scope>NUCLEOTIDE SEQUENCE</scope>
    <source>
        <strain evidence="2">IBT 15544</strain>
    </source>
</reference>
<dbReference type="OrthoDB" id="3469225at2759"/>
<evidence type="ECO:0000313" key="2">
    <source>
        <dbReference type="EMBL" id="KAJ5201616.1"/>
    </source>
</evidence>
<dbReference type="InterPro" id="IPR021858">
    <property type="entry name" value="Fun_TF"/>
</dbReference>
<dbReference type="PANTHER" id="PTHR37540:SF5">
    <property type="entry name" value="TRANSCRIPTION FACTOR DOMAIN-CONTAINING PROTEIN"/>
    <property type="match status" value="1"/>
</dbReference>
<proteinExistence type="predicted"/>
<dbReference type="RefSeq" id="XP_058307532.1">
    <property type="nucleotide sequence ID" value="XM_058453341.1"/>
</dbReference>
<keyword evidence="3" id="KW-1185">Reference proteome</keyword>
<reference evidence="2" key="2">
    <citation type="journal article" date="2023" name="IMA Fungus">
        <title>Comparative genomic study of the Penicillium genus elucidates a diverse pangenome and 15 lateral gene transfer events.</title>
        <authorList>
            <person name="Petersen C."/>
            <person name="Sorensen T."/>
            <person name="Nielsen M.R."/>
            <person name="Sondergaard T.E."/>
            <person name="Sorensen J.L."/>
            <person name="Fitzpatrick D.A."/>
            <person name="Frisvad J.C."/>
            <person name="Nielsen K.L."/>
        </authorList>
    </citation>
    <scope>NUCLEOTIDE SEQUENCE</scope>
    <source>
        <strain evidence="2">IBT 15544</strain>
    </source>
</reference>
<feature type="compositionally biased region" description="Basic and acidic residues" evidence="1">
    <location>
        <begin position="59"/>
        <end position="70"/>
    </location>
</feature>
<feature type="region of interest" description="Disordered" evidence="1">
    <location>
        <begin position="1"/>
        <end position="98"/>
    </location>
</feature>
<dbReference type="PANTHER" id="PTHR37540">
    <property type="entry name" value="TRANSCRIPTION FACTOR (ACR-2), PUTATIVE-RELATED-RELATED"/>
    <property type="match status" value="1"/>
</dbReference>
<evidence type="ECO:0000313" key="3">
    <source>
        <dbReference type="Proteomes" id="UP001150904"/>
    </source>
</evidence>
<dbReference type="AlphaFoldDB" id="A0A9W9MHU3"/>
<accession>A0A9W9MHU3</accession>
<sequence>MMDQLQPSVEGPPPSHSESNTKPVTPLDRPSFTFIDHDDDLTSKRIKDVNARKAIRSHVMRDVRRRERLAGLKRSSRRESRDQPVSARSQSKVGSPEEHRLVLRAASQSSASSASSVVEIESDDSLVYSKHRRRPGKSVFVPMTFPSELKGHEGTKEVELMVRSSFSDPGSFFGLMSMCAAHRAALSANRFGVSSPTDQPIERTANDPDYCIMKAKSIREMNAKVRDPQRALSDEAFDTIVNLLNGALIAGLFDEARIHLTGLRRMVDLRGGITDESIRSASMLTAIITTDVKASSGLLVKPVFPLVWDAQPVPLDVQQRLRPPTSAPSHRLGSSFFANTLLSPPLIRILRVVRDIIYYGATIQTTPEIIHPTDNHLFRVLNCEAEHQLLSYIYSKDPDFSDRSSPNLDFYPIEEVARVATICFLNYFLIVSPPSAGFGRALTKHLTKAVDSCKLSLLLPLRKENLGLYAWVLFVGAQGSFGQTERSWFVERLARIAMICKWRTWEQVSEILLGYFYVPETHGVKWRSIWDEAMTGFVISADEA</sequence>